<accession>A0A9P1C888</accession>
<dbReference type="OrthoDB" id="419685at2759"/>
<evidence type="ECO:0000313" key="2">
    <source>
        <dbReference type="EMBL" id="CAI3986443.1"/>
    </source>
</evidence>
<feature type="compositionally biased region" description="Basic and acidic residues" evidence="1">
    <location>
        <begin position="200"/>
        <end position="216"/>
    </location>
</feature>
<dbReference type="AlphaFoldDB" id="A0A9P1C888"/>
<keyword evidence="4" id="KW-1185">Reference proteome</keyword>
<comment type="caution">
    <text evidence="2">The sequence shown here is derived from an EMBL/GenBank/DDBJ whole genome shotgun (WGS) entry which is preliminary data.</text>
</comment>
<reference evidence="2" key="1">
    <citation type="submission" date="2022-10" db="EMBL/GenBank/DDBJ databases">
        <authorList>
            <person name="Chen Y."/>
            <person name="Dougan E. K."/>
            <person name="Chan C."/>
            <person name="Rhodes N."/>
            <person name="Thang M."/>
        </authorList>
    </citation>
    <scope>NUCLEOTIDE SEQUENCE</scope>
</reference>
<dbReference type="EMBL" id="CAMXCT010001083">
    <property type="protein sequence ID" value="CAI3986443.1"/>
    <property type="molecule type" value="Genomic_DNA"/>
</dbReference>
<proteinExistence type="predicted"/>
<protein>
    <submittedName>
        <fullName evidence="2">Uncharacterized protein</fullName>
    </submittedName>
</protein>
<feature type="region of interest" description="Disordered" evidence="1">
    <location>
        <begin position="362"/>
        <end position="421"/>
    </location>
</feature>
<feature type="region of interest" description="Disordered" evidence="1">
    <location>
        <begin position="264"/>
        <end position="291"/>
    </location>
</feature>
<feature type="region of interest" description="Disordered" evidence="1">
    <location>
        <begin position="156"/>
        <end position="251"/>
    </location>
</feature>
<name>A0A9P1C888_9DINO</name>
<dbReference type="EMBL" id="CAMXCT030001083">
    <property type="protein sequence ID" value="CAL4773755.1"/>
    <property type="molecule type" value="Genomic_DNA"/>
</dbReference>
<feature type="compositionally biased region" description="Low complexity" evidence="1">
    <location>
        <begin position="277"/>
        <end position="288"/>
    </location>
</feature>
<evidence type="ECO:0000313" key="3">
    <source>
        <dbReference type="EMBL" id="CAL1139818.1"/>
    </source>
</evidence>
<dbReference type="Proteomes" id="UP001152797">
    <property type="component" value="Unassembled WGS sequence"/>
</dbReference>
<sequence>MGDPVPILGENRTLHGLGTAWESTKSIRRYVLKEGQLLRWSTKETVGVVNFPTLKLNRQVLEHLLSFWCPQAQDRKTVPIKLVKPQADRAVVFGTSIRELRRSLELPENGALVHCEAHALKAMVSLLIRRHDGSKRRDGDLASLFAVLGDFFTTRPNNSRSREALGDAEEEEAVGEGLKESEGGEVTQGEVAQEEGEEGVGEKGGEGGETEPPTHDEYDEPVDGDAPQALPSCPTTPVKKTLSFEGDDDPMNELLAFRMGGESMVKPTPSPGPTWAPSPGHGSPTSPSALADSWEWVQKELARVEYEMEQRKLSFLGQKAKSSWNLDASGACGPESDTMPYDHEEAAHEVQAAVAQIEEASHVTTTPEDPNVEKVPGPLAASTPEMPPPSFIPKRARKQLPAGPLSETSAGLLEDEAWLSL</sequence>
<evidence type="ECO:0000256" key="1">
    <source>
        <dbReference type="SAM" id="MobiDB-lite"/>
    </source>
</evidence>
<reference evidence="3" key="2">
    <citation type="submission" date="2024-04" db="EMBL/GenBank/DDBJ databases">
        <authorList>
            <person name="Chen Y."/>
            <person name="Shah S."/>
            <person name="Dougan E. K."/>
            <person name="Thang M."/>
            <person name="Chan C."/>
        </authorList>
    </citation>
    <scope>NUCLEOTIDE SEQUENCE [LARGE SCALE GENOMIC DNA]</scope>
</reference>
<dbReference type="EMBL" id="CAMXCT020001083">
    <property type="protein sequence ID" value="CAL1139818.1"/>
    <property type="molecule type" value="Genomic_DNA"/>
</dbReference>
<organism evidence="2">
    <name type="scientific">Cladocopium goreaui</name>
    <dbReference type="NCBI Taxonomy" id="2562237"/>
    <lineage>
        <taxon>Eukaryota</taxon>
        <taxon>Sar</taxon>
        <taxon>Alveolata</taxon>
        <taxon>Dinophyceae</taxon>
        <taxon>Suessiales</taxon>
        <taxon>Symbiodiniaceae</taxon>
        <taxon>Cladocopium</taxon>
    </lineage>
</organism>
<gene>
    <name evidence="2" type="ORF">C1SCF055_LOCUS13797</name>
</gene>
<evidence type="ECO:0000313" key="4">
    <source>
        <dbReference type="Proteomes" id="UP001152797"/>
    </source>
</evidence>